<dbReference type="Pfam" id="PF01988">
    <property type="entry name" value="VIT1"/>
    <property type="match status" value="1"/>
</dbReference>
<feature type="transmembrane region" description="Helical" evidence="5">
    <location>
        <begin position="12"/>
        <end position="37"/>
    </location>
</feature>
<evidence type="ECO:0000256" key="3">
    <source>
        <dbReference type="ARBA" id="ARBA00022989"/>
    </source>
</evidence>
<accession>A0A0R2B5M0</accession>
<name>A0A0R2B5M0_9LACO</name>
<dbReference type="PANTHER" id="PTHR31851">
    <property type="entry name" value="FE(2+)/MN(2+) TRANSPORTER PCL1"/>
    <property type="match status" value="1"/>
</dbReference>
<reference evidence="6 7" key="1">
    <citation type="journal article" date="2015" name="Genome Announc.">
        <title>Expanding the biotechnology potential of lactobacilli through comparative genomics of 213 strains and associated genera.</title>
        <authorList>
            <person name="Sun Z."/>
            <person name="Harris H.M."/>
            <person name="McCann A."/>
            <person name="Guo C."/>
            <person name="Argimon S."/>
            <person name="Zhang W."/>
            <person name="Yang X."/>
            <person name="Jeffery I.B."/>
            <person name="Cooney J.C."/>
            <person name="Kagawa T.F."/>
            <person name="Liu W."/>
            <person name="Song Y."/>
            <person name="Salvetti E."/>
            <person name="Wrobel A."/>
            <person name="Rasinkangas P."/>
            <person name="Parkhill J."/>
            <person name="Rea M.C."/>
            <person name="O'Sullivan O."/>
            <person name="Ritari J."/>
            <person name="Douillard F.P."/>
            <person name="Paul Ross R."/>
            <person name="Yang R."/>
            <person name="Briner A.E."/>
            <person name="Felis G.E."/>
            <person name="de Vos W.M."/>
            <person name="Barrangou R."/>
            <person name="Klaenhammer T.R."/>
            <person name="Caufield P.W."/>
            <person name="Cui Y."/>
            <person name="Zhang H."/>
            <person name="O'Toole P.W."/>
        </authorList>
    </citation>
    <scope>NUCLEOTIDE SEQUENCE [LARGE SCALE GENOMIC DNA]</scope>
    <source>
        <strain evidence="6 7">DSM 20452</strain>
    </source>
</reference>
<dbReference type="RefSeq" id="WP_056959165.1">
    <property type="nucleotide sequence ID" value="NZ_AYYN01000098.1"/>
</dbReference>
<feature type="transmembrane region" description="Helical" evidence="5">
    <location>
        <begin position="43"/>
        <end position="66"/>
    </location>
</feature>
<evidence type="ECO:0000256" key="5">
    <source>
        <dbReference type="SAM" id="Phobius"/>
    </source>
</evidence>
<evidence type="ECO:0000256" key="2">
    <source>
        <dbReference type="ARBA" id="ARBA00022692"/>
    </source>
</evidence>
<organism evidence="6 7">
    <name type="scientific">Ligilactobacillus murinus DSM 20452 = NBRC 14221</name>
    <dbReference type="NCBI Taxonomy" id="1423772"/>
    <lineage>
        <taxon>Bacteria</taxon>
        <taxon>Bacillati</taxon>
        <taxon>Bacillota</taxon>
        <taxon>Bacilli</taxon>
        <taxon>Lactobacillales</taxon>
        <taxon>Lactobacillaceae</taxon>
        <taxon>Ligilactobacillus</taxon>
    </lineage>
</organism>
<dbReference type="GO" id="GO:0012505">
    <property type="term" value="C:endomembrane system"/>
    <property type="evidence" value="ECO:0007669"/>
    <property type="project" value="UniProtKB-SubCell"/>
</dbReference>
<evidence type="ECO:0000256" key="1">
    <source>
        <dbReference type="ARBA" id="ARBA00004127"/>
    </source>
</evidence>
<feature type="transmembrane region" description="Helical" evidence="5">
    <location>
        <begin position="173"/>
        <end position="194"/>
    </location>
</feature>
<evidence type="ECO:0000256" key="4">
    <source>
        <dbReference type="ARBA" id="ARBA00023136"/>
    </source>
</evidence>
<dbReference type="GO" id="GO:0030026">
    <property type="term" value="P:intracellular manganese ion homeostasis"/>
    <property type="evidence" value="ECO:0007669"/>
    <property type="project" value="InterPro"/>
</dbReference>
<dbReference type="CDD" id="cd02432">
    <property type="entry name" value="Nodulin-21_like_1"/>
    <property type="match status" value="1"/>
</dbReference>
<dbReference type="EMBL" id="AYYN01000098">
    <property type="protein sequence ID" value="KRM74378.1"/>
    <property type="molecule type" value="Genomic_DNA"/>
</dbReference>
<comment type="caution">
    <text evidence="6">The sequence shown here is derived from an EMBL/GenBank/DDBJ whole genome shotgun (WGS) entry which is preliminary data.</text>
</comment>
<evidence type="ECO:0008006" key="8">
    <source>
        <dbReference type="Google" id="ProtNLM"/>
    </source>
</evidence>
<feature type="transmembrane region" description="Helical" evidence="5">
    <location>
        <begin position="143"/>
        <end position="167"/>
    </location>
</feature>
<dbReference type="GO" id="GO:0005384">
    <property type="term" value="F:manganese ion transmembrane transporter activity"/>
    <property type="evidence" value="ECO:0007669"/>
    <property type="project" value="InterPro"/>
</dbReference>
<sequence>MNSKLTLAQRVNILRASVMGANDGIISVAGIVVGVAGASASNYGIFISGIAGMLAGTVSMAMGEYVSVSTQKDSEKQAVAEEKSRLKLNYEHEFELVKQNYLAQGIRPDLAQKATEEMMQKDPLVTTVRERYGLNINELIDPYAAAIASMVSFPTGSLLPMLAITLFPEKIKIIATFIAVLIALALTGLGAAILSKADKKQGIIRNIISGTLTMAVTYLIGKIIGG</sequence>
<evidence type="ECO:0000313" key="6">
    <source>
        <dbReference type="EMBL" id="KRM74378.1"/>
    </source>
</evidence>
<dbReference type="AlphaFoldDB" id="A0A0R2B5M0"/>
<dbReference type="PATRIC" id="fig|1423772.3.peg.418"/>
<protein>
    <recommendedName>
        <fullName evidence="8">Integral membrane protein</fullName>
    </recommendedName>
</protein>
<keyword evidence="3 5" id="KW-1133">Transmembrane helix</keyword>
<evidence type="ECO:0000313" key="7">
    <source>
        <dbReference type="Proteomes" id="UP000051612"/>
    </source>
</evidence>
<keyword evidence="4 5" id="KW-0472">Membrane</keyword>
<gene>
    <name evidence="6" type="ORF">FC48_GL000381</name>
</gene>
<dbReference type="InterPro" id="IPR008217">
    <property type="entry name" value="Ccc1_fam"/>
</dbReference>
<dbReference type="Proteomes" id="UP000051612">
    <property type="component" value="Unassembled WGS sequence"/>
</dbReference>
<feature type="transmembrane region" description="Helical" evidence="5">
    <location>
        <begin position="206"/>
        <end position="225"/>
    </location>
</feature>
<keyword evidence="2 5" id="KW-0812">Transmembrane</keyword>
<proteinExistence type="predicted"/>
<comment type="subcellular location">
    <subcellularLocation>
        <location evidence="1">Endomembrane system</location>
        <topology evidence="1">Multi-pass membrane protein</topology>
    </subcellularLocation>
</comment>